<evidence type="ECO:0000259" key="1">
    <source>
        <dbReference type="Pfam" id="PF00535"/>
    </source>
</evidence>
<evidence type="ECO:0000313" key="3">
    <source>
        <dbReference type="Proteomes" id="UP000465360"/>
    </source>
</evidence>
<dbReference type="InterPro" id="IPR029044">
    <property type="entry name" value="Nucleotide-diphossugar_trans"/>
</dbReference>
<dbReference type="SUPFAM" id="SSF53448">
    <property type="entry name" value="Nucleotide-diphospho-sugar transferases"/>
    <property type="match status" value="1"/>
</dbReference>
<protein>
    <recommendedName>
        <fullName evidence="1">Glycosyltransferase 2-like domain-containing protein</fullName>
    </recommendedName>
</protein>
<dbReference type="PANTHER" id="PTHR22916">
    <property type="entry name" value="GLYCOSYLTRANSFERASE"/>
    <property type="match status" value="1"/>
</dbReference>
<dbReference type="EMBL" id="BLKZ01000001">
    <property type="protein sequence ID" value="GFG90235.1"/>
    <property type="molecule type" value="Genomic_DNA"/>
</dbReference>
<organism evidence="2 3">
    <name type="scientific">Mycobacterium bourgelatii</name>
    <dbReference type="NCBI Taxonomy" id="1273442"/>
    <lineage>
        <taxon>Bacteria</taxon>
        <taxon>Bacillati</taxon>
        <taxon>Actinomycetota</taxon>
        <taxon>Actinomycetes</taxon>
        <taxon>Mycobacteriales</taxon>
        <taxon>Mycobacteriaceae</taxon>
        <taxon>Mycobacterium</taxon>
    </lineage>
</organism>
<accession>A0A7I9YNJ1</accession>
<gene>
    <name evidence="2" type="ORF">MBOU_22770</name>
</gene>
<dbReference type="Gene3D" id="3.90.550.10">
    <property type="entry name" value="Spore Coat Polysaccharide Biosynthesis Protein SpsA, Chain A"/>
    <property type="match status" value="1"/>
</dbReference>
<dbReference type="GO" id="GO:0016758">
    <property type="term" value="F:hexosyltransferase activity"/>
    <property type="evidence" value="ECO:0007669"/>
    <property type="project" value="UniProtKB-ARBA"/>
</dbReference>
<feature type="domain" description="Glycosyltransferase 2-like" evidence="1">
    <location>
        <begin position="15"/>
        <end position="144"/>
    </location>
</feature>
<comment type="caution">
    <text evidence="2">The sequence shown here is derived from an EMBL/GenBank/DDBJ whole genome shotgun (WGS) entry which is preliminary data.</text>
</comment>
<sequence>MAVTESGGGAPPKVSVVAITYNQEAFIRAALDGFVAQKTDFPVEVIVADDASTDATPDIIREYADRYPSLIRPIFRPTNIGVHANFTATLAAARGEYIALCEGDDYWTDPMKLSKQVKFMDEHPATTVCFHPVRVIYDDGTDDTEFPPLKWRGDLSLEALLARNFIQTNSVVYRRQPHYDDIPAKIMPIDWYLHVRHAIGGEIAMLPETMAVYRRHPQGIWYSADYDRPKFWVTRGYGFAATLNAMLDLFPGDRAREEIVAEMSEWALREIAKVPGPEARATLHAVIADYPRMTTLSLQHRWKRTPWRRFKRRVSSDVADLRALVHAYSARILRSRQAPGGNASAAAAGLHTT</sequence>
<evidence type="ECO:0000313" key="2">
    <source>
        <dbReference type="EMBL" id="GFG90235.1"/>
    </source>
</evidence>
<proteinExistence type="predicted"/>
<dbReference type="AlphaFoldDB" id="A0A7I9YNJ1"/>
<dbReference type="InterPro" id="IPR001173">
    <property type="entry name" value="Glyco_trans_2-like"/>
</dbReference>
<keyword evidence="3" id="KW-1185">Reference proteome</keyword>
<dbReference type="Proteomes" id="UP000465360">
    <property type="component" value="Unassembled WGS sequence"/>
</dbReference>
<dbReference type="FunFam" id="3.90.550.10:FF:000166">
    <property type="entry name" value="Probable sugar transferase"/>
    <property type="match status" value="1"/>
</dbReference>
<dbReference type="Pfam" id="PF00535">
    <property type="entry name" value="Glycos_transf_2"/>
    <property type="match status" value="1"/>
</dbReference>
<reference evidence="2 3" key="1">
    <citation type="journal article" date="2019" name="Emerg. Microbes Infect.">
        <title>Comprehensive subspecies identification of 175 nontuberculous mycobacteria species based on 7547 genomic profiles.</title>
        <authorList>
            <person name="Matsumoto Y."/>
            <person name="Kinjo T."/>
            <person name="Motooka D."/>
            <person name="Nabeya D."/>
            <person name="Jung N."/>
            <person name="Uechi K."/>
            <person name="Horii T."/>
            <person name="Iida T."/>
            <person name="Fujita J."/>
            <person name="Nakamura S."/>
        </authorList>
    </citation>
    <scope>NUCLEOTIDE SEQUENCE [LARGE SCALE GENOMIC DNA]</scope>
    <source>
        <strain evidence="2 3">JCM 30725</strain>
    </source>
</reference>
<dbReference type="PANTHER" id="PTHR22916:SF3">
    <property type="entry name" value="UDP-GLCNAC:BETAGAL BETA-1,3-N-ACETYLGLUCOSAMINYLTRANSFERASE-LIKE PROTEIN 1"/>
    <property type="match status" value="1"/>
</dbReference>
<name>A0A7I9YNJ1_MYCBU</name>